<gene>
    <name evidence="10" type="ORF">GZ77_23885</name>
</gene>
<keyword evidence="3 6" id="KW-0812">Transmembrane</keyword>
<dbReference type="NCBIfam" id="TIGR01933">
    <property type="entry name" value="hflK"/>
    <property type="match status" value="1"/>
</dbReference>
<evidence type="ECO:0000313" key="10">
    <source>
        <dbReference type="EMBL" id="KEQ11567.1"/>
    </source>
</evidence>
<accession>A0A081MZE4</accession>
<evidence type="ECO:0000256" key="6">
    <source>
        <dbReference type="RuleBase" id="RU364113"/>
    </source>
</evidence>
<feature type="compositionally biased region" description="Polar residues" evidence="8">
    <location>
        <begin position="351"/>
        <end position="379"/>
    </location>
</feature>
<dbReference type="SMART" id="SM00244">
    <property type="entry name" value="PHB"/>
    <property type="match status" value="1"/>
</dbReference>
<evidence type="ECO:0000256" key="1">
    <source>
        <dbReference type="ARBA" id="ARBA00004167"/>
    </source>
</evidence>
<dbReference type="Proteomes" id="UP000028006">
    <property type="component" value="Unassembled WGS sequence"/>
</dbReference>
<comment type="caution">
    <text evidence="10">The sequence shown here is derived from an EMBL/GenBank/DDBJ whole genome shotgun (WGS) entry which is preliminary data.</text>
</comment>
<protein>
    <recommendedName>
        <fullName evidence="6">Protein HflK</fullName>
    </recommendedName>
</protein>
<evidence type="ECO:0000259" key="9">
    <source>
        <dbReference type="SMART" id="SM00244"/>
    </source>
</evidence>
<feature type="compositionally biased region" description="Low complexity" evidence="8">
    <location>
        <begin position="384"/>
        <end position="397"/>
    </location>
</feature>
<feature type="transmembrane region" description="Helical" evidence="6">
    <location>
        <begin position="70"/>
        <end position="90"/>
    </location>
</feature>
<keyword evidence="4 6" id="KW-1133">Transmembrane helix</keyword>
<dbReference type="InterPro" id="IPR036013">
    <property type="entry name" value="Band_7/SPFH_dom_sf"/>
</dbReference>
<evidence type="ECO:0000256" key="4">
    <source>
        <dbReference type="ARBA" id="ARBA00022989"/>
    </source>
</evidence>
<dbReference type="PANTHER" id="PTHR43327:SF2">
    <property type="entry name" value="MODULATOR OF FTSH PROTEASE HFLK"/>
    <property type="match status" value="1"/>
</dbReference>
<dbReference type="PRINTS" id="PR00721">
    <property type="entry name" value="STOMATIN"/>
</dbReference>
<sequence>MAWNEPGGNNQDPWGGGNKGKNQGPPDLDDALRKLQDKLNSLFGGGKSGGKSGGNSGGGNSASSGSSSGMFVGVLILAAVAYIWNAVYTVDEKERAVILRFGQFHQTVEPGLHIYFPPFETKYQEKVTELRTYNLRQQMLTEDENIVEVSMSVQYNIGDVKSYVLNVAKPLISLEEASQSALRHVVGSSEMYQVLTEGRETMGVEVRKRLQDYQDAYGTGLKVNKVNIESAQPPKEVQAAFDDVIRAREDEQRAKNRADAYANKVVPEARGQAQRELEEANAYRDELVARAEGEADRFLKLLSEYRREPNVTRERLYLETMESVLGTTSKVLVDVEGGNNMMYLPLDRLNQPRQAGQSTDGSSGLSQQDLSNIANQVTEELNRRVSSARSSTGRTTR</sequence>
<dbReference type="InterPro" id="IPR001107">
    <property type="entry name" value="Band_7"/>
</dbReference>
<feature type="coiled-coil region" evidence="7">
    <location>
        <begin position="270"/>
        <end position="308"/>
    </location>
</feature>
<comment type="similarity">
    <text evidence="2 6">Belongs to the band 7/mec-2 family. HflK subfamily.</text>
</comment>
<dbReference type="RefSeq" id="WP_034879337.1">
    <property type="nucleotide sequence ID" value="NZ_JOKG01000006.1"/>
</dbReference>
<organism evidence="10 11">
    <name type="scientific">Endozoicomonas montiporae</name>
    <dbReference type="NCBI Taxonomy" id="1027273"/>
    <lineage>
        <taxon>Bacteria</taxon>
        <taxon>Pseudomonadati</taxon>
        <taxon>Pseudomonadota</taxon>
        <taxon>Gammaproteobacteria</taxon>
        <taxon>Oceanospirillales</taxon>
        <taxon>Endozoicomonadaceae</taxon>
        <taxon>Endozoicomonas</taxon>
    </lineage>
</organism>
<dbReference type="AlphaFoldDB" id="A0A081MZE4"/>
<keyword evidence="7" id="KW-0175">Coiled coil</keyword>
<dbReference type="SUPFAM" id="SSF117892">
    <property type="entry name" value="Band 7/SPFH domain"/>
    <property type="match status" value="1"/>
</dbReference>
<reference evidence="10 11" key="1">
    <citation type="submission" date="2014-06" db="EMBL/GenBank/DDBJ databases">
        <title>Whole Genome Sequences of Three Symbiotic Endozoicomonas Bacteria.</title>
        <authorList>
            <person name="Neave M.J."/>
            <person name="Apprill A."/>
            <person name="Voolstra C.R."/>
        </authorList>
    </citation>
    <scope>NUCLEOTIDE SEQUENCE [LARGE SCALE GENOMIC DNA]</scope>
    <source>
        <strain evidence="10 11">LMG 24815</strain>
    </source>
</reference>
<dbReference type="InterPro" id="IPR050710">
    <property type="entry name" value="Band7/mec-2_domain"/>
</dbReference>
<dbReference type="InterPro" id="IPR010201">
    <property type="entry name" value="HflK"/>
</dbReference>
<proteinExistence type="inferred from homology"/>
<evidence type="ECO:0000256" key="7">
    <source>
        <dbReference type="SAM" id="Coils"/>
    </source>
</evidence>
<dbReference type="Pfam" id="PF12221">
    <property type="entry name" value="HflK_N"/>
    <property type="match status" value="1"/>
</dbReference>
<name>A0A081MZE4_9GAMM</name>
<evidence type="ECO:0000313" key="11">
    <source>
        <dbReference type="Proteomes" id="UP000028006"/>
    </source>
</evidence>
<dbReference type="InterPro" id="IPR001972">
    <property type="entry name" value="Stomatin_HflK_fam"/>
</dbReference>
<dbReference type="GO" id="GO:0016020">
    <property type="term" value="C:membrane"/>
    <property type="evidence" value="ECO:0007669"/>
    <property type="project" value="UniProtKB-SubCell"/>
</dbReference>
<dbReference type="PANTHER" id="PTHR43327">
    <property type="entry name" value="STOMATIN-LIKE PROTEIN 2, MITOCHONDRIAL"/>
    <property type="match status" value="1"/>
</dbReference>
<keyword evidence="5 6" id="KW-0472">Membrane</keyword>
<comment type="function">
    <text evidence="6">HflC and HflK could encode or regulate a protease.</text>
</comment>
<evidence type="ECO:0000256" key="5">
    <source>
        <dbReference type="ARBA" id="ARBA00023136"/>
    </source>
</evidence>
<feature type="compositionally biased region" description="Gly residues" evidence="8">
    <location>
        <begin position="43"/>
        <end position="60"/>
    </location>
</feature>
<dbReference type="eggNOG" id="COG0330">
    <property type="taxonomic scope" value="Bacteria"/>
</dbReference>
<evidence type="ECO:0000256" key="2">
    <source>
        <dbReference type="ARBA" id="ARBA00006971"/>
    </source>
</evidence>
<dbReference type="EMBL" id="JOKG01000006">
    <property type="protein sequence ID" value="KEQ11567.1"/>
    <property type="molecule type" value="Genomic_DNA"/>
</dbReference>
<dbReference type="Pfam" id="PF01145">
    <property type="entry name" value="Band_7"/>
    <property type="match status" value="1"/>
</dbReference>
<dbReference type="CDD" id="cd03404">
    <property type="entry name" value="SPFH_HflK"/>
    <property type="match status" value="1"/>
</dbReference>
<dbReference type="InterPro" id="IPR020980">
    <property type="entry name" value="Membrane_HflK_N"/>
</dbReference>
<feature type="region of interest" description="Disordered" evidence="8">
    <location>
        <begin position="351"/>
        <end position="397"/>
    </location>
</feature>
<feature type="region of interest" description="Disordered" evidence="8">
    <location>
        <begin position="43"/>
        <end position="63"/>
    </location>
</feature>
<comment type="subcellular location">
    <subcellularLocation>
        <location evidence="1">Membrane</location>
        <topology evidence="1">Single-pass membrane protein</topology>
    </subcellularLocation>
</comment>
<comment type="subunit">
    <text evidence="6">HflC and HflK may interact to form a multimeric complex.</text>
</comment>
<feature type="domain" description="Band 7" evidence="9">
    <location>
        <begin position="85"/>
        <end position="245"/>
    </location>
</feature>
<evidence type="ECO:0000256" key="8">
    <source>
        <dbReference type="SAM" id="MobiDB-lite"/>
    </source>
</evidence>
<dbReference type="Gene3D" id="3.30.479.30">
    <property type="entry name" value="Band 7 domain"/>
    <property type="match status" value="1"/>
</dbReference>
<evidence type="ECO:0000256" key="3">
    <source>
        <dbReference type="ARBA" id="ARBA00022692"/>
    </source>
</evidence>
<feature type="region of interest" description="Disordered" evidence="8">
    <location>
        <begin position="1"/>
        <end position="31"/>
    </location>
</feature>
<keyword evidence="11" id="KW-1185">Reference proteome</keyword>